<reference key="2">
    <citation type="submission" date="2011-08" db="EMBL/GenBank/DDBJ databases">
        <title>Genome sequence of Naumovozyma castellii.</title>
        <authorList>
            <person name="Gordon J.L."/>
            <person name="Armisen D."/>
            <person name="Proux-Wera E."/>
            <person name="OhEigeartaigh S.S."/>
            <person name="Byrne K.P."/>
            <person name="Wolfe K.H."/>
        </authorList>
    </citation>
    <scope>NUCLEOTIDE SEQUENCE</scope>
    <source>
        <strain>Type strain:CBS 4309</strain>
    </source>
</reference>
<dbReference type="GO" id="GO:0005829">
    <property type="term" value="C:cytosol"/>
    <property type="evidence" value="ECO:0007669"/>
    <property type="project" value="TreeGrafter"/>
</dbReference>
<dbReference type="STRING" id="1064592.G0VFJ7"/>
<dbReference type="Gene3D" id="3.40.920.10">
    <property type="entry name" value="Pyruvate-ferredoxin oxidoreductase, PFOR, domain III"/>
    <property type="match status" value="1"/>
</dbReference>
<dbReference type="SUPFAM" id="SSF52922">
    <property type="entry name" value="TK C-terminal domain-like"/>
    <property type="match status" value="1"/>
</dbReference>
<evidence type="ECO:0000313" key="16">
    <source>
        <dbReference type="Proteomes" id="UP000001640"/>
    </source>
</evidence>
<dbReference type="OrthoDB" id="1856718at2759"/>
<dbReference type="Gene3D" id="1.20.990.10">
    <property type="entry name" value="NADPH-cytochrome p450 Reductase, Chain A, domain 3"/>
    <property type="match status" value="1"/>
</dbReference>
<dbReference type="FunCoup" id="G0VFJ7">
    <property type="interactions" value="505"/>
</dbReference>
<dbReference type="InterPro" id="IPR001433">
    <property type="entry name" value="OxRdtase_FAD/NAD-bd"/>
</dbReference>
<comment type="cofactor">
    <cofactor evidence="2">
        <name>FAD</name>
        <dbReference type="ChEBI" id="CHEBI:57692"/>
    </cofactor>
</comment>
<dbReference type="Gene3D" id="3.40.50.80">
    <property type="entry name" value="Nucleotide-binding domain of ferredoxin-NADP reductase (FNR) module"/>
    <property type="match status" value="1"/>
</dbReference>
<dbReference type="eggNOG" id="KOG1158">
    <property type="taxonomic scope" value="Eukaryota"/>
</dbReference>
<keyword evidence="5" id="KW-0813">Transport</keyword>
<evidence type="ECO:0000256" key="8">
    <source>
        <dbReference type="ARBA" id="ARBA00022827"/>
    </source>
</evidence>
<dbReference type="Pfam" id="PF00175">
    <property type="entry name" value="NAD_binding_1"/>
    <property type="match status" value="1"/>
</dbReference>
<dbReference type="EC" id="1.8.1.2" evidence="4"/>
<gene>
    <name evidence="15" type="primary">NCAS0E01930</name>
    <name evidence="15" type="ordered locus">NCAS_0E01930</name>
</gene>
<dbReference type="Proteomes" id="UP000001640">
    <property type="component" value="Chromosome 5"/>
</dbReference>
<keyword evidence="9" id="KW-0521">NADP</keyword>
<comment type="cofactor">
    <cofactor evidence="1">
        <name>FMN</name>
        <dbReference type="ChEBI" id="CHEBI:58210"/>
    </cofactor>
</comment>
<evidence type="ECO:0000256" key="1">
    <source>
        <dbReference type="ARBA" id="ARBA00001917"/>
    </source>
</evidence>
<evidence type="ECO:0000256" key="12">
    <source>
        <dbReference type="ARBA" id="ARBA00052219"/>
    </source>
</evidence>
<dbReference type="PANTHER" id="PTHR19384">
    <property type="entry name" value="NITRIC OXIDE SYNTHASE-RELATED"/>
    <property type="match status" value="1"/>
</dbReference>
<name>G0VFJ7_NAUCA</name>
<dbReference type="SUPFAM" id="SSF63380">
    <property type="entry name" value="Riboflavin synthase domain-like"/>
    <property type="match status" value="1"/>
</dbReference>
<evidence type="ECO:0000256" key="7">
    <source>
        <dbReference type="ARBA" id="ARBA00022643"/>
    </source>
</evidence>
<dbReference type="RefSeq" id="XP_003676623.1">
    <property type="nucleotide sequence ID" value="XM_003676575.1"/>
</dbReference>
<accession>G0VFJ7</accession>
<keyword evidence="8" id="KW-0274">FAD</keyword>
<dbReference type="InParanoid" id="G0VFJ7"/>
<dbReference type="InterPro" id="IPR001709">
    <property type="entry name" value="Flavoprot_Pyr_Nucl_cyt_Rdtase"/>
</dbReference>
<organism evidence="15 16">
    <name type="scientific">Naumovozyma castellii</name>
    <name type="common">Yeast</name>
    <name type="synonym">Saccharomyces castellii</name>
    <dbReference type="NCBI Taxonomy" id="27288"/>
    <lineage>
        <taxon>Eukaryota</taxon>
        <taxon>Fungi</taxon>
        <taxon>Dikarya</taxon>
        <taxon>Ascomycota</taxon>
        <taxon>Saccharomycotina</taxon>
        <taxon>Saccharomycetes</taxon>
        <taxon>Saccharomycetales</taxon>
        <taxon>Saccharomycetaceae</taxon>
        <taxon>Naumovozyma</taxon>
    </lineage>
</organism>
<dbReference type="AlphaFoldDB" id="G0VFJ7"/>
<keyword evidence="7" id="KW-0288">FMN</keyword>
<dbReference type="SUPFAM" id="SSF52343">
    <property type="entry name" value="Ferredoxin reductase-like, C-terminal NADP-linked domain"/>
    <property type="match status" value="1"/>
</dbReference>
<evidence type="ECO:0000256" key="11">
    <source>
        <dbReference type="ARBA" id="ARBA00023002"/>
    </source>
</evidence>
<dbReference type="GO" id="GO:0009337">
    <property type="term" value="C:sulfite reductase complex (NADPH)"/>
    <property type="evidence" value="ECO:0007669"/>
    <property type="project" value="EnsemblFungi"/>
</dbReference>
<evidence type="ECO:0000313" key="15">
    <source>
        <dbReference type="EMBL" id="CCC70263.1"/>
    </source>
</evidence>
<evidence type="ECO:0000256" key="2">
    <source>
        <dbReference type="ARBA" id="ARBA00001974"/>
    </source>
</evidence>
<dbReference type="CDD" id="cd06207">
    <property type="entry name" value="CyPoR_like"/>
    <property type="match status" value="1"/>
</dbReference>
<dbReference type="Gene3D" id="3.40.50.920">
    <property type="match status" value="1"/>
</dbReference>
<dbReference type="FunFam" id="3.40.50.80:FF:000011">
    <property type="entry name" value="Sulfite reductase flavoprotein component"/>
    <property type="match status" value="1"/>
</dbReference>
<dbReference type="GO" id="GO:0050660">
    <property type="term" value="F:flavin adenine dinucleotide binding"/>
    <property type="evidence" value="ECO:0007669"/>
    <property type="project" value="TreeGrafter"/>
</dbReference>
<dbReference type="InterPro" id="IPR002869">
    <property type="entry name" value="Pyrv_flavodox_OxRed_cen"/>
</dbReference>
<dbReference type="KEGG" id="ncs:NCAS_0E01930"/>
<dbReference type="InterPro" id="IPR003097">
    <property type="entry name" value="CysJ-like_FAD-binding"/>
</dbReference>
<dbReference type="SUPFAM" id="SSF53323">
    <property type="entry name" value="Pyruvate-ferredoxin oxidoreductase, PFOR, domain III"/>
    <property type="match status" value="1"/>
</dbReference>
<evidence type="ECO:0000259" key="14">
    <source>
        <dbReference type="PROSITE" id="PS51384"/>
    </source>
</evidence>
<dbReference type="InterPro" id="IPR017938">
    <property type="entry name" value="Riboflavin_synthase-like_b-brl"/>
</dbReference>
<evidence type="ECO:0000256" key="10">
    <source>
        <dbReference type="ARBA" id="ARBA00022982"/>
    </source>
</evidence>
<comment type="catalytic activity">
    <reaction evidence="12">
        <text>hydrogen sulfide + 3 NADP(+) + 3 H2O = sulfite + 3 NADPH + 4 H(+)</text>
        <dbReference type="Rhea" id="RHEA:13801"/>
        <dbReference type="ChEBI" id="CHEBI:15377"/>
        <dbReference type="ChEBI" id="CHEBI:15378"/>
        <dbReference type="ChEBI" id="CHEBI:17359"/>
        <dbReference type="ChEBI" id="CHEBI:29919"/>
        <dbReference type="ChEBI" id="CHEBI:57783"/>
        <dbReference type="ChEBI" id="CHEBI:58349"/>
        <dbReference type="EC" id="1.8.1.2"/>
    </reaction>
</comment>
<keyword evidence="11" id="KW-0560">Oxidoreductase</keyword>
<keyword evidence="6" id="KW-0285">Flavoprotein</keyword>
<dbReference type="FunFam" id="1.20.990.10:FF:000010">
    <property type="entry name" value="Sulfite reductase [NADPH] flavoprotein component"/>
    <property type="match status" value="1"/>
</dbReference>
<dbReference type="InterPro" id="IPR009014">
    <property type="entry name" value="Transketo_C/PFOR_II"/>
</dbReference>
<dbReference type="PRINTS" id="PR00371">
    <property type="entry name" value="FPNCR"/>
</dbReference>
<reference evidence="15 16" key="1">
    <citation type="journal article" date="2011" name="Proc. Natl. Acad. Sci. U.S.A.">
        <title>Evolutionary erosion of yeast sex chromosomes by mating-type switching accidents.</title>
        <authorList>
            <person name="Gordon J.L."/>
            <person name="Armisen D."/>
            <person name="Proux-Wera E."/>
            <person name="Oheigeartaigh S.S."/>
            <person name="Byrne K.P."/>
            <person name="Wolfe K.H."/>
        </authorList>
    </citation>
    <scope>NUCLEOTIDE SEQUENCE [LARGE SCALE GENOMIC DNA]</scope>
    <source>
        <strain evidence="16">ATCC 76901 / BCRC 22586 / CBS 4309 / NBRC 1992 / NRRL Y-12630</strain>
    </source>
</reference>
<dbReference type="HOGENOM" id="CLU_003662_1_0_1"/>
<evidence type="ECO:0000256" key="4">
    <source>
        <dbReference type="ARBA" id="ARBA00012604"/>
    </source>
</evidence>
<feature type="domain" description="FAD-binding FR-type" evidence="14">
    <location>
        <begin position="660"/>
        <end position="891"/>
    </location>
</feature>
<dbReference type="PROSITE" id="PS51384">
    <property type="entry name" value="FAD_FR"/>
    <property type="match status" value="1"/>
</dbReference>
<dbReference type="Gene3D" id="2.40.30.10">
    <property type="entry name" value="Translation factors"/>
    <property type="match status" value="1"/>
</dbReference>
<dbReference type="InterPro" id="IPR017927">
    <property type="entry name" value="FAD-bd_FR_type"/>
</dbReference>
<keyword evidence="16" id="KW-1185">Reference proteome</keyword>
<keyword evidence="10" id="KW-0249">Electron transport</keyword>
<evidence type="ECO:0000256" key="3">
    <source>
        <dbReference type="ARBA" id="ARBA00004774"/>
    </source>
</evidence>
<dbReference type="GO" id="GO:0000103">
    <property type="term" value="P:sulfate assimilation"/>
    <property type="evidence" value="ECO:0007669"/>
    <property type="project" value="EnsemblFungi"/>
</dbReference>
<evidence type="ECO:0000256" key="9">
    <source>
        <dbReference type="ARBA" id="ARBA00022857"/>
    </source>
</evidence>
<dbReference type="Pfam" id="PF00667">
    <property type="entry name" value="FAD_binding_1"/>
    <property type="match status" value="1"/>
</dbReference>
<dbReference type="GO" id="GO:0004783">
    <property type="term" value="F:sulfite reductase (NADPH) activity"/>
    <property type="evidence" value="ECO:0007669"/>
    <property type="project" value="UniProtKB-EC"/>
</dbReference>
<dbReference type="InterPro" id="IPR023173">
    <property type="entry name" value="NADPH_Cyt_P450_Rdtase_alpha"/>
</dbReference>
<protein>
    <recommendedName>
        <fullName evidence="4">assimilatory sulfite reductase (NADPH)</fullName>
        <ecNumber evidence="4">1.8.1.2</ecNumber>
    </recommendedName>
</protein>
<dbReference type="GeneID" id="96903895"/>
<evidence type="ECO:0000256" key="13">
    <source>
        <dbReference type="ARBA" id="ARBA00059320"/>
    </source>
</evidence>
<dbReference type="InterPro" id="IPR039261">
    <property type="entry name" value="FNR_nucleotide-bd"/>
</dbReference>
<comment type="pathway">
    <text evidence="3">Sulfur metabolism; hydrogen sulfide biosynthesis; hydrogen sulfide from sulfite (NADPH route): step 1/1.</text>
</comment>
<dbReference type="OMA" id="DYDRYIF"/>
<sequence length="1047" mass="116648">MSSSALVTNPFGLPRDPRNVAGYVAPVDVINAILFQNSDALFAYKSFSDPALLHAALQKWAAEQPSSFYQELDIRSGAGLAPLGYLSNTSAKNATIVSPGYALPYFHDSLSSLKNVLLNVGALNYDQTSGSITNDYLTPLNVASQYNYNVITPINNNELQKTTLLSLALTKFGVNTINLFDGVSSTKTILPVNANEIVQDSQEILNKLTKLISTPTPSFDCVLDKFNQLTGWKLHNFQYFGSETAETVFITYGTLESELFQSIINENSNLGLISIRIPLPFDLEKFVQQIPTTTKNLVVIGQSVNDQSPSDLKSKVSAALFYHGNRSINVADFIYEPNFIWSNAAVNKIISAYTSTTINTTKDQDGNLNVIYWNDDKNENLDLTSRISVSAAASTSETFVNLRTKFDNITNAGTFQAQLTISPSASSIISNIDVADASILGNVQLLKGLNILTTLKDHAHLIVQSPKDLAELDLVKDINAYVKNLSLPFSFLQSIIERGVQFTLINTTANDSRLNSIVTQAVFWDQVAKLSLPEIVTKIVAGNADWELNNDELLQTLDAAFNDEHQIVKVDLDNLSKLIVEEQESIAKEAATAAAEEKEEEQEEPTVLPSFLIETGFGPNNSTVAEPQQIQSTTKSEIAKILSFKDAYGVANELRPDLPVENFVVKVKENRRVTNDDYDRYIFHIEFDITGTGLKYDIGEALGIHARNNQEKVREFLQYYGLNENDIVLVPSKEDRNVLEARTTLQAFTENLDLFGKPPKRFYEALTEFATDETEKNKLNELISAAGSVELKKFQDVEYYTYADIFELFPSARPQLHDLVSIIAPLKRREYSIASSQRVHPNEVHLLIVVVDWIDNKGRKRFGQASKFISDLTVGSELVVSVKPSVMKLPPSPLQPVIMSGLGTGLAPFKAIVEEKLWQKQQGYEIGEVYLYLGSRHKREEYLYGELWEAYKDAGIITHIGAAFSRDQPQKIYIQDRIKESLVDLKKAFIDNNGSFYLCGPTWPVPDITKALQDILQADADERGVKVDLEAAIEELKEDSRYILEVY</sequence>
<dbReference type="GO" id="GO:0010181">
    <property type="term" value="F:FMN binding"/>
    <property type="evidence" value="ECO:0007669"/>
    <property type="project" value="TreeGrafter"/>
</dbReference>
<dbReference type="PANTHER" id="PTHR19384:SF109">
    <property type="entry name" value="SULFITE REDUCTASE [NADPH] FLAVOPROTEIN COMPONENT"/>
    <property type="match status" value="1"/>
</dbReference>
<proteinExistence type="predicted"/>
<evidence type="ECO:0000256" key="5">
    <source>
        <dbReference type="ARBA" id="ARBA00022448"/>
    </source>
</evidence>
<evidence type="ECO:0000256" key="6">
    <source>
        <dbReference type="ARBA" id="ARBA00022630"/>
    </source>
</evidence>
<dbReference type="EMBL" id="HE576756">
    <property type="protein sequence ID" value="CCC70263.1"/>
    <property type="molecule type" value="Genomic_DNA"/>
</dbReference>
<comment type="function">
    <text evidence="13">This enzyme catalyzes the 6-electron reduction of sulfite to sulfide. This is one of several activities required for the biosynthesis of L-cysteine from sulfate.</text>
</comment>